<dbReference type="PANTHER" id="PTHR21063">
    <property type="entry name" value="LFA-3"/>
    <property type="match status" value="1"/>
</dbReference>
<evidence type="ECO:0000313" key="2">
    <source>
        <dbReference type="Ensembl" id="ENSCCRP00010060000.1"/>
    </source>
</evidence>
<feature type="domain" description="Immunoglobulin" evidence="1">
    <location>
        <begin position="313"/>
        <end position="412"/>
    </location>
</feature>
<dbReference type="InterPro" id="IPR013783">
    <property type="entry name" value="Ig-like_fold"/>
</dbReference>
<organism evidence="2 3">
    <name type="scientific">Cyprinus carpio</name>
    <name type="common">Common carp</name>
    <dbReference type="NCBI Taxonomy" id="7962"/>
    <lineage>
        <taxon>Eukaryota</taxon>
        <taxon>Metazoa</taxon>
        <taxon>Chordata</taxon>
        <taxon>Craniata</taxon>
        <taxon>Vertebrata</taxon>
        <taxon>Euteleostomi</taxon>
        <taxon>Actinopterygii</taxon>
        <taxon>Neopterygii</taxon>
        <taxon>Teleostei</taxon>
        <taxon>Ostariophysi</taxon>
        <taxon>Cypriniformes</taxon>
        <taxon>Cyprinidae</taxon>
        <taxon>Cyprininae</taxon>
        <taxon>Cyprinus</taxon>
    </lineage>
</organism>
<name>A0A8C1LB31_CYPCA</name>
<dbReference type="InterPro" id="IPR036179">
    <property type="entry name" value="Ig-like_dom_sf"/>
</dbReference>
<dbReference type="Ensembl" id="ENSCCRT00010065804.1">
    <property type="protein sequence ID" value="ENSCCRP00010060000.1"/>
    <property type="gene ID" value="ENSCCRG00010025440.1"/>
</dbReference>
<dbReference type="PANTHER" id="PTHR21063:SF4">
    <property type="entry name" value="CD48 ANTIGEN-RELATED"/>
    <property type="match status" value="1"/>
</dbReference>
<sequence>MEGDSVTLYTGLNKSQQERMKWYFHVDRIAEITGDLRKICTDDECKERFRDRLKLDHQTGSLTITNITITDTGLYKLLINSHNSEIIFGVSVSAISAALLDKMKKKEGKSVSLDPGVINHPNDMMMWYFNDSLIAEITGDQSEICTDDQCKERFRDRLKFVSGSLTITNCITTDSGHYTLQINSSRFSIIRSFSVTVTDAFGVDTDGVSVMEGDSVALHTDIKMNQQDRIRWYFNTIRIAEIIYNHSKICTDDQCKEIFRDRLKLDSHTADLTITNIRTTDAGVYVLLMNSRNSERIFYVAVSGVSAAERDEKKIKSVKEGESVTLDPDVIKPNDLMRWYFNNFPIAVITGDQSKICTDDQCKERFRDRLKLDHQTGSLIIMDIRTTDSGLYKLQINSSRFCIIRSFSVTVTDAFGVDTDGLSVMEGDSVTLHTDVKMTQQDRIRWYFNSIRIAEIIYNHSKICTDDQCKERFRDRLQLDSHTGDLTITNTRTTDAGVYKLLMNSRNSERIFNVAVSGVSAAERHEVNRKLVEKGESVTLNHGVISPNSEYFNDIPITEITGDQSKICTDI</sequence>
<dbReference type="AlphaFoldDB" id="A0A8C1LB31"/>
<evidence type="ECO:0000313" key="3">
    <source>
        <dbReference type="Proteomes" id="UP000694427"/>
    </source>
</evidence>
<dbReference type="InterPro" id="IPR003599">
    <property type="entry name" value="Ig_sub"/>
</dbReference>
<dbReference type="SUPFAM" id="SSF48726">
    <property type="entry name" value="Immunoglobulin"/>
    <property type="match status" value="5"/>
</dbReference>
<dbReference type="Gene3D" id="2.60.40.10">
    <property type="entry name" value="Immunoglobulins"/>
    <property type="match status" value="5"/>
</dbReference>
<reference evidence="2" key="2">
    <citation type="submission" date="2025-09" db="UniProtKB">
        <authorList>
            <consortium name="Ensembl"/>
        </authorList>
    </citation>
    <scope>IDENTIFICATION</scope>
</reference>
<feature type="domain" description="Immunoglobulin" evidence="1">
    <location>
        <begin position="100"/>
        <end position="198"/>
    </location>
</feature>
<dbReference type="Pfam" id="PF07686">
    <property type="entry name" value="V-set"/>
    <property type="match status" value="2"/>
</dbReference>
<dbReference type="Proteomes" id="UP000694427">
    <property type="component" value="Unplaced"/>
</dbReference>
<protein>
    <recommendedName>
        <fullName evidence="1">Immunoglobulin domain-containing protein</fullName>
    </recommendedName>
</protein>
<keyword evidence="3" id="KW-1185">Reference proteome</keyword>
<proteinExistence type="predicted"/>
<accession>A0A8C1LB31</accession>
<feature type="domain" description="Immunoglobulin" evidence="1">
    <location>
        <begin position="205"/>
        <end position="303"/>
    </location>
</feature>
<dbReference type="SMART" id="SM00409">
    <property type="entry name" value="IG"/>
    <property type="match status" value="5"/>
</dbReference>
<reference evidence="2" key="1">
    <citation type="submission" date="2025-08" db="UniProtKB">
        <authorList>
            <consortium name="Ensembl"/>
        </authorList>
    </citation>
    <scope>IDENTIFICATION</scope>
</reference>
<dbReference type="InterPro" id="IPR013106">
    <property type="entry name" value="Ig_V-set"/>
</dbReference>
<feature type="domain" description="Immunoglobulin" evidence="1">
    <location>
        <begin position="1"/>
        <end position="95"/>
    </location>
</feature>
<feature type="domain" description="Immunoglobulin" evidence="1">
    <location>
        <begin position="419"/>
        <end position="517"/>
    </location>
</feature>
<evidence type="ECO:0000259" key="1">
    <source>
        <dbReference type="SMART" id="SM00409"/>
    </source>
</evidence>